<reference evidence="1 2" key="1">
    <citation type="journal article" date="2023" name="Front. Microbiol.">
        <title>Phylogeography and host specificity of Pasteurellaceae pathogenic to sea-farmed fish in the north-east Atlantic.</title>
        <authorList>
            <person name="Gulla S."/>
            <person name="Colquhoun D.J."/>
            <person name="Olsen A.B."/>
            <person name="Spilsberg B."/>
            <person name="Lagesen K."/>
            <person name="Aakesson C.P."/>
            <person name="Strom S."/>
            <person name="Manji F."/>
            <person name="Birkbeck T.H."/>
            <person name="Nilsen H.K."/>
        </authorList>
    </citation>
    <scope>NUCLEOTIDE SEQUENCE [LARGE SCALE GENOMIC DNA]</scope>
    <source>
        <strain evidence="1 2">VIO11850</strain>
    </source>
</reference>
<comment type="caution">
    <text evidence="1">The sequence shown here is derived from an EMBL/GenBank/DDBJ whole genome shotgun (WGS) entry which is preliminary data.</text>
</comment>
<keyword evidence="2" id="KW-1185">Reference proteome</keyword>
<dbReference type="RefSeq" id="WP_306383752.1">
    <property type="nucleotide sequence ID" value="NZ_JASAVR010000001.1"/>
</dbReference>
<gene>
    <name evidence="1" type="ORF">QJT92_01000</name>
</gene>
<evidence type="ECO:0000313" key="2">
    <source>
        <dbReference type="Proteomes" id="UP001224812"/>
    </source>
</evidence>
<evidence type="ECO:0000313" key="1">
    <source>
        <dbReference type="EMBL" id="MDP8084510.1"/>
    </source>
</evidence>
<organism evidence="1 2">
    <name type="scientific">Phocoenobacter skyensis</name>
    <dbReference type="NCBI Taxonomy" id="97481"/>
    <lineage>
        <taxon>Bacteria</taxon>
        <taxon>Pseudomonadati</taxon>
        <taxon>Pseudomonadota</taxon>
        <taxon>Gammaproteobacteria</taxon>
        <taxon>Pasteurellales</taxon>
        <taxon>Pasteurellaceae</taxon>
        <taxon>Phocoenobacter</taxon>
    </lineage>
</organism>
<protein>
    <submittedName>
        <fullName evidence="1">Uncharacterized protein</fullName>
    </submittedName>
</protein>
<dbReference type="Proteomes" id="UP001224812">
    <property type="component" value="Unassembled WGS sequence"/>
</dbReference>
<proteinExistence type="predicted"/>
<accession>A0ABT9JI76</accession>
<dbReference type="EMBL" id="JASAVS010000001">
    <property type="protein sequence ID" value="MDP8084510.1"/>
    <property type="molecule type" value="Genomic_DNA"/>
</dbReference>
<name>A0ABT9JI76_9PAST</name>
<sequence>MLYIEPERDTTFITPKDVADLLNVSVRRINCYHKISSKYYRPDFPPKIILSNQTSLYIRAEIIEFMEKLTIEEQGGK</sequence>